<evidence type="ECO:0000313" key="6">
    <source>
        <dbReference type="Proteomes" id="UP000010953"/>
    </source>
</evidence>
<dbReference type="Gene3D" id="3.90.245.10">
    <property type="entry name" value="Ribonucleoside hydrolase-like"/>
    <property type="match status" value="1"/>
</dbReference>
<evidence type="ECO:0000256" key="3">
    <source>
        <dbReference type="SAM" id="SignalP"/>
    </source>
</evidence>
<evidence type="ECO:0000256" key="1">
    <source>
        <dbReference type="ARBA" id="ARBA00022801"/>
    </source>
</evidence>
<dbReference type="AlphaFoldDB" id="M7XIK8"/>
<gene>
    <name evidence="5" type="ORF">C943_03361</name>
</gene>
<comment type="caution">
    <text evidence="5">The sequence shown here is derived from an EMBL/GenBank/DDBJ whole genome shotgun (WGS) entry which is preliminary data.</text>
</comment>
<evidence type="ECO:0000259" key="4">
    <source>
        <dbReference type="Pfam" id="PF01156"/>
    </source>
</evidence>
<keyword evidence="6" id="KW-1185">Reference proteome</keyword>
<feature type="domain" description="Inosine/uridine-preferring nucleoside hydrolase" evidence="4">
    <location>
        <begin position="23"/>
        <end position="269"/>
    </location>
</feature>
<dbReference type="PANTHER" id="PTHR12304:SF4">
    <property type="entry name" value="URIDINE NUCLEOSIDASE"/>
    <property type="match status" value="1"/>
</dbReference>
<dbReference type="OrthoDB" id="2530052at2"/>
<dbReference type="STRING" id="1239962.C943_03361"/>
<sequence length="306" mass="34731">MRSSILIAALLLPFSLFAQKQKVWLDSDTGNEMDDLYAIVRLLKAESIEVVGLSSAHFNNPDLLVFEKWNAYETKNLRTLEDSQRLNEEILAAMGLRQLPHPKGADRQIGRAWGGQEPRDSPAAQAIIALVKSLPDGEKLDVLTLGALTNIASAIILAPEILPKIRVFSLGAKYNLGTRAWSKNEFNIRNDLNAFDYLLDLQGLDFTVMPLETAFPLQYDRDDTYARLNEKIPVEHILENRWREQNPQDKTRVMWDLALVQAYLLPQFAEVLTVNSPPENKTITVKIFSKINKEALVDDFWTSLRK</sequence>
<dbReference type="RefSeq" id="WP_008624250.1">
    <property type="nucleotide sequence ID" value="NZ_AMZY02000005.1"/>
</dbReference>
<proteinExistence type="predicted"/>
<dbReference type="SUPFAM" id="SSF53590">
    <property type="entry name" value="Nucleoside hydrolase"/>
    <property type="match status" value="1"/>
</dbReference>
<feature type="chain" id="PRO_5004087871" description="Inosine/uridine-preferring nucleoside hydrolase domain-containing protein" evidence="3">
    <location>
        <begin position="19"/>
        <end position="306"/>
    </location>
</feature>
<dbReference type="InterPro" id="IPR001910">
    <property type="entry name" value="Inosine/uridine_hydrolase_dom"/>
</dbReference>
<dbReference type="EMBL" id="AMZY02000005">
    <property type="protein sequence ID" value="EMS34674.1"/>
    <property type="molecule type" value="Genomic_DNA"/>
</dbReference>
<protein>
    <recommendedName>
        <fullName evidence="4">Inosine/uridine-preferring nucleoside hydrolase domain-containing protein</fullName>
    </recommendedName>
</protein>
<dbReference type="PANTHER" id="PTHR12304">
    <property type="entry name" value="INOSINE-URIDINE PREFERRING NUCLEOSIDE HYDROLASE"/>
    <property type="match status" value="1"/>
</dbReference>
<dbReference type="Proteomes" id="UP000010953">
    <property type="component" value="Unassembled WGS sequence"/>
</dbReference>
<dbReference type="GO" id="GO:0006152">
    <property type="term" value="P:purine nucleoside catabolic process"/>
    <property type="evidence" value="ECO:0007669"/>
    <property type="project" value="TreeGrafter"/>
</dbReference>
<keyword evidence="3" id="KW-0732">Signal</keyword>
<dbReference type="InParanoid" id="M7XIK8"/>
<dbReference type="InterPro" id="IPR036452">
    <property type="entry name" value="Ribo_hydro-like"/>
</dbReference>
<evidence type="ECO:0000313" key="5">
    <source>
        <dbReference type="EMBL" id="EMS34674.1"/>
    </source>
</evidence>
<dbReference type="GO" id="GO:0008477">
    <property type="term" value="F:purine nucleosidase activity"/>
    <property type="evidence" value="ECO:0007669"/>
    <property type="project" value="TreeGrafter"/>
</dbReference>
<accession>M7XIK8</accession>
<dbReference type="Pfam" id="PF01156">
    <property type="entry name" value="IU_nuc_hydro"/>
    <property type="match status" value="1"/>
</dbReference>
<reference evidence="5" key="1">
    <citation type="submission" date="2013-01" db="EMBL/GenBank/DDBJ databases">
        <title>Genome assembly of Mariniradius saccharolyticus AK6.</title>
        <authorList>
            <person name="Vaidya B."/>
            <person name="Khatri I."/>
            <person name="Tanuku N.R.S."/>
            <person name="Subramanian S."/>
            <person name="Pinnaka A."/>
        </authorList>
    </citation>
    <scope>NUCLEOTIDE SEQUENCE [LARGE SCALE GENOMIC DNA]</scope>
    <source>
        <strain evidence="5">AK6</strain>
    </source>
</reference>
<dbReference type="GO" id="GO:0005829">
    <property type="term" value="C:cytosol"/>
    <property type="evidence" value="ECO:0007669"/>
    <property type="project" value="TreeGrafter"/>
</dbReference>
<organism evidence="5 6">
    <name type="scientific">Mariniradius saccharolyticus AK6</name>
    <dbReference type="NCBI Taxonomy" id="1239962"/>
    <lineage>
        <taxon>Bacteria</taxon>
        <taxon>Pseudomonadati</taxon>
        <taxon>Bacteroidota</taxon>
        <taxon>Cytophagia</taxon>
        <taxon>Cytophagales</taxon>
        <taxon>Cyclobacteriaceae</taxon>
        <taxon>Mariniradius</taxon>
    </lineage>
</organism>
<evidence type="ECO:0000256" key="2">
    <source>
        <dbReference type="ARBA" id="ARBA00023295"/>
    </source>
</evidence>
<keyword evidence="1" id="KW-0378">Hydrolase</keyword>
<dbReference type="eggNOG" id="COG1957">
    <property type="taxonomic scope" value="Bacteria"/>
</dbReference>
<name>M7XIK8_9BACT</name>
<keyword evidence="2" id="KW-0326">Glycosidase</keyword>
<feature type="signal peptide" evidence="3">
    <location>
        <begin position="1"/>
        <end position="18"/>
    </location>
</feature>
<dbReference type="InterPro" id="IPR023186">
    <property type="entry name" value="IUNH"/>
</dbReference>